<dbReference type="GO" id="GO:0016020">
    <property type="term" value="C:membrane"/>
    <property type="evidence" value="ECO:0007669"/>
    <property type="project" value="UniProtKB-SubCell"/>
</dbReference>
<comment type="function">
    <text evidence="1">This protein catalyzes the committed step to the synthesis of the acidic phospholipids.</text>
</comment>
<evidence type="ECO:0000256" key="12">
    <source>
        <dbReference type="ARBA" id="ARBA00023136"/>
    </source>
</evidence>
<dbReference type="Gene3D" id="1.20.120.1760">
    <property type="match status" value="1"/>
</dbReference>
<evidence type="ECO:0000256" key="18">
    <source>
        <dbReference type="SAM" id="Phobius"/>
    </source>
</evidence>
<dbReference type="Pfam" id="PF01066">
    <property type="entry name" value="CDP-OH_P_transf"/>
    <property type="match status" value="1"/>
</dbReference>
<dbReference type="InterPro" id="IPR000462">
    <property type="entry name" value="CDP-OH_P_trans"/>
</dbReference>
<evidence type="ECO:0000256" key="4">
    <source>
        <dbReference type="ARBA" id="ARBA00010441"/>
    </source>
</evidence>
<keyword evidence="13" id="KW-0594">Phospholipid biosynthesis</keyword>
<evidence type="ECO:0000256" key="2">
    <source>
        <dbReference type="ARBA" id="ARBA00004141"/>
    </source>
</evidence>
<keyword evidence="10 18" id="KW-1133">Transmembrane helix</keyword>
<dbReference type="PROSITE" id="PS00379">
    <property type="entry name" value="CDP_ALCOHOL_P_TRANSF"/>
    <property type="match status" value="1"/>
</dbReference>
<evidence type="ECO:0000256" key="14">
    <source>
        <dbReference type="ARBA" id="ARBA00023264"/>
    </source>
</evidence>
<feature type="transmembrane region" description="Helical" evidence="18">
    <location>
        <begin position="135"/>
        <end position="154"/>
    </location>
</feature>
<evidence type="ECO:0000256" key="16">
    <source>
        <dbReference type="ARBA" id="ARBA00048586"/>
    </source>
</evidence>
<sequence length="194" mass="22118">MKDYLKNLNIKEDITSIPNLLSLFRLFLIFPYLIVILNAEKRTDFYLAAAIIVASGLTDFLDGYVARNYNQITNLGKVLDPVADKLTQLALAFSLIKFYPEMLLVALVLVGKECFMLITGIIFINKGLVLNGAKWFGKIATASLYIGMFGLLIWPHNSTQIIKVVVAIMLFFLCLSWLLYAREYILMYRKEETK</sequence>
<evidence type="ECO:0000256" key="1">
    <source>
        <dbReference type="ARBA" id="ARBA00003973"/>
    </source>
</evidence>
<reference evidence="19" key="1">
    <citation type="submission" date="2023-01" db="EMBL/GenBank/DDBJ databases">
        <title>Oxazolidinone resistance genes in florfenicol resistant enterococci from beef cattle and veal calves at slaughter.</title>
        <authorList>
            <person name="Biggel M."/>
        </authorList>
    </citation>
    <scope>NUCLEOTIDE SEQUENCE</scope>
    <source>
        <strain evidence="19">K204-1</strain>
    </source>
</reference>
<dbReference type="InterPro" id="IPR050324">
    <property type="entry name" value="CDP-alcohol_PTase-I"/>
</dbReference>
<evidence type="ECO:0000313" key="20">
    <source>
        <dbReference type="Proteomes" id="UP001179600"/>
    </source>
</evidence>
<evidence type="ECO:0000256" key="15">
    <source>
        <dbReference type="ARBA" id="ARBA00033018"/>
    </source>
</evidence>
<accession>A0AAF0BD31</accession>
<evidence type="ECO:0000256" key="10">
    <source>
        <dbReference type="ARBA" id="ARBA00022989"/>
    </source>
</evidence>
<evidence type="ECO:0000256" key="11">
    <source>
        <dbReference type="ARBA" id="ARBA00023098"/>
    </source>
</evidence>
<dbReference type="EC" id="2.7.8.5" evidence="5"/>
<evidence type="ECO:0000256" key="6">
    <source>
        <dbReference type="ARBA" id="ARBA00014944"/>
    </source>
</evidence>
<comment type="pathway">
    <text evidence="3">Phospholipid metabolism; phosphatidylglycerol biosynthesis; phosphatidylglycerol from CDP-diacylglycerol: step 1/2.</text>
</comment>
<evidence type="ECO:0000256" key="13">
    <source>
        <dbReference type="ARBA" id="ARBA00023209"/>
    </source>
</evidence>
<feature type="transmembrane region" description="Helical" evidence="18">
    <location>
        <begin position="20"/>
        <end position="39"/>
    </location>
</feature>
<dbReference type="InterPro" id="IPR048254">
    <property type="entry name" value="CDP_ALCOHOL_P_TRANSF_CS"/>
</dbReference>
<comment type="catalytic activity">
    <reaction evidence="16">
        <text>a CDP-1,2-diacyl-sn-glycerol + sn-glycerol 3-phosphate = a 1,2-diacyl-sn-glycero-3-phospho-(1'-sn-glycero-3'-phosphate) + CMP + H(+)</text>
        <dbReference type="Rhea" id="RHEA:12593"/>
        <dbReference type="ChEBI" id="CHEBI:15378"/>
        <dbReference type="ChEBI" id="CHEBI:57597"/>
        <dbReference type="ChEBI" id="CHEBI:58332"/>
        <dbReference type="ChEBI" id="CHEBI:60110"/>
        <dbReference type="ChEBI" id="CHEBI:60377"/>
        <dbReference type="EC" id="2.7.8.5"/>
    </reaction>
</comment>
<evidence type="ECO:0000313" key="19">
    <source>
        <dbReference type="EMBL" id="WCG23328.1"/>
    </source>
</evidence>
<dbReference type="Proteomes" id="UP001179600">
    <property type="component" value="Chromosome"/>
</dbReference>
<dbReference type="RefSeq" id="WP_126763223.1">
    <property type="nucleotide sequence ID" value="NZ_BKBT01000003.1"/>
</dbReference>
<name>A0AAF0BD31_9ENTE</name>
<dbReference type="PIRSF" id="PIRSF000847">
    <property type="entry name" value="Phos_ph_gly_syn"/>
    <property type="match status" value="1"/>
</dbReference>
<comment type="similarity">
    <text evidence="4 17">Belongs to the CDP-alcohol phosphatidyltransferase class-I family.</text>
</comment>
<feature type="transmembrane region" description="Helical" evidence="18">
    <location>
        <begin position="45"/>
        <end position="66"/>
    </location>
</feature>
<dbReference type="InterPro" id="IPR004570">
    <property type="entry name" value="Phosphatidylglycerol_P_synth"/>
</dbReference>
<dbReference type="AlphaFoldDB" id="A0AAF0BD31"/>
<dbReference type="EMBL" id="CP116507">
    <property type="protein sequence ID" value="WCG23328.1"/>
    <property type="molecule type" value="Genomic_DNA"/>
</dbReference>
<keyword evidence="9 18" id="KW-0812">Transmembrane</keyword>
<dbReference type="InterPro" id="IPR043130">
    <property type="entry name" value="CDP-OH_PTrfase_TM_dom"/>
</dbReference>
<gene>
    <name evidence="19" type="ORF">PML95_03560</name>
</gene>
<dbReference type="PANTHER" id="PTHR14269">
    <property type="entry name" value="CDP-DIACYLGLYCEROL--GLYCEROL-3-PHOSPHATE 3-PHOSPHATIDYLTRANSFERASE-RELATED"/>
    <property type="match status" value="1"/>
</dbReference>
<keyword evidence="11" id="KW-0443">Lipid metabolism</keyword>
<evidence type="ECO:0000256" key="17">
    <source>
        <dbReference type="RuleBase" id="RU003750"/>
    </source>
</evidence>
<keyword evidence="12 18" id="KW-0472">Membrane</keyword>
<evidence type="ECO:0000256" key="7">
    <source>
        <dbReference type="ARBA" id="ARBA00022516"/>
    </source>
</evidence>
<evidence type="ECO:0000256" key="9">
    <source>
        <dbReference type="ARBA" id="ARBA00022692"/>
    </source>
</evidence>
<evidence type="ECO:0000256" key="5">
    <source>
        <dbReference type="ARBA" id="ARBA00013170"/>
    </source>
</evidence>
<protein>
    <recommendedName>
        <fullName evidence="6">CDP-diacylglycerol--glycerol-3-phosphate 3-phosphatidyltransferase</fullName>
        <ecNumber evidence="5">2.7.8.5</ecNumber>
    </recommendedName>
    <alternativeName>
        <fullName evidence="15">Phosphatidylglycerophosphate synthase</fullName>
    </alternativeName>
</protein>
<comment type="subcellular location">
    <subcellularLocation>
        <location evidence="2">Membrane</location>
        <topology evidence="2">Multi-pass membrane protein</topology>
    </subcellularLocation>
</comment>
<keyword evidence="8 17" id="KW-0808">Transferase</keyword>
<dbReference type="GO" id="GO:0046474">
    <property type="term" value="P:glycerophospholipid biosynthetic process"/>
    <property type="evidence" value="ECO:0007669"/>
    <property type="project" value="TreeGrafter"/>
</dbReference>
<feature type="transmembrane region" description="Helical" evidence="18">
    <location>
        <begin position="102"/>
        <end position="123"/>
    </location>
</feature>
<proteinExistence type="inferred from homology"/>
<keyword evidence="14" id="KW-1208">Phospholipid metabolism</keyword>
<dbReference type="GO" id="GO:0008444">
    <property type="term" value="F:CDP-diacylglycerol-glycerol-3-phosphate 3-phosphatidyltransferase activity"/>
    <property type="evidence" value="ECO:0007669"/>
    <property type="project" value="UniProtKB-EC"/>
</dbReference>
<evidence type="ECO:0000256" key="3">
    <source>
        <dbReference type="ARBA" id="ARBA00005042"/>
    </source>
</evidence>
<feature type="transmembrane region" description="Helical" evidence="18">
    <location>
        <begin position="160"/>
        <end position="180"/>
    </location>
</feature>
<evidence type="ECO:0000256" key="8">
    <source>
        <dbReference type="ARBA" id="ARBA00022679"/>
    </source>
</evidence>
<keyword evidence="7" id="KW-0444">Lipid biosynthesis</keyword>
<dbReference type="PANTHER" id="PTHR14269:SF62">
    <property type="entry name" value="CDP-DIACYLGLYCEROL--GLYCEROL-3-PHOSPHATE 3-PHOSPHATIDYLTRANSFERASE 1, CHLOROPLASTIC"/>
    <property type="match status" value="1"/>
</dbReference>
<dbReference type="GeneID" id="72385120"/>
<organism evidence="19 20">
    <name type="scientific">Vagococcus lutrae</name>
    <dbReference type="NCBI Taxonomy" id="81947"/>
    <lineage>
        <taxon>Bacteria</taxon>
        <taxon>Bacillati</taxon>
        <taxon>Bacillota</taxon>
        <taxon>Bacilli</taxon>
        <taxon>Lactobacillales</taxon>
        <taxon>Enterococcaceae</taxon>
        <taxon>Vagococcus</taxon>
    </lineage>
</organism>